<comment type="caution">
    <text evidence="2">The sequence shown here is derived from an EMBL/GenBank/DDBJ whole genome shotgun (WGS) entry which is preliminary data.</text>
</comment>
<evidence type="ECO:0000313" key="3">
    <source>
        <dbReference type="Proteomes" id="UP000655759"/>
    </source>
</evidence>
<dbReference type="InterPro" id="IPR015867">
    <property type="entry name" value="N-reg_PII/ATP_PRibTrfase_C"/>
</dbReference>
<dbReference type="EMBL" id="CAJNAQ010000002">
    <property type="protein sequence ID" value="CAE6488359.1"/>
    <property type="molecule type" value="Genomic_DNA"/>
</dbReference>
<dbReference type="PANTHER" id="PTHR23419:SF8">
    <property type="entry name" value="FI09726P"/>
    <property type="match status" value="1"/>
</dbReference>
<dbReference type="PANTHER" id="PTHR23419">
    <property type="entry name" value="DIVALENT CATION TOLERANCE CUTA-RELATED"/>
    <property type="match status" value="1"/>
</dbReference>
<comment type="similarity">
    <text evidence="1">Belongs to the CutA family.</text>
</comment>
<accession>A0A812EZD8</accession>
<dbReference type="Pfam" id="PF03091">
    <property type="entry name" value="CutA1"/>
    <property type="match status" value="1"/>
</dbReference>
<dbReference type="Proteomes" id="UP000655759">
    <property type="component" value="Unassembled WGS sequence"/>
</dbReference>
<dbReference type="InterPro" id="IPR004323">
    <property type="entry name" value="Ion_tolerance_CutA"/>
</dbReference>
<dbReference type="InterPro" id="IPR011322">
    <property type="entry name" value="N-reg_PII-like_a/b"/>
</dbReference>
<gene>
    <name evidence="2" type="primary">cutA</name>
    <name evidence="2" type="ORF">NUZ5A_20444</name>
</gene>
<protein>
    <submittedName>
        <fullName evidence="2">Divalent-cation tolerance protein CutA</fullName>
    </submittedName>
</protein>
<organism evidence="2 3">
    <name type="scientific">Candidatus Nitrosotenuis uzonensis</name>
    <dbReference type="NCBI Taxonomy" id="1407055"/>
    <lineage>
        <taxon>Archaea</taxon>
        <taxon>Nitrososphaerota</taxon>
        <taxon>Candidatus Nitrosotenuis</taxon>
    </lineage>
</organism>
<reference evidence="2" key="1">
    <citation type="submission" date="2021-02" db="EMBL/GenBank/DDBJ databases">
        <authorList>
            <person name="Han P."/>
        </authorList>
    </citation>
    <scope>NUCLEOTIDE SEQUENCE</scope>
    <source>
        <strain evidence="2">Candidatus Nitrosotenuis uzonensis 5A</strain>
    </source>
</reference>
<dbReference type="SUPFAM" id="SSF54913">
    <property type="entry name" value="GlnB-like"/>
    <property type="match status" value="1"/>
</dbReference>
<dbReference type="GO" id="GO:0010038">
    <property type="term" value="P:response to metal ion"/>
    <property type="evidence" value="ECO:0007669"/>
    <property type="project" value="InterPro"/>
</dbReference>
<evidence type="ECO:0000256" key="1">
    <source>
        <dbReference type="ARBA" id="ARBA00010169"/>
    </source>
</evidence>
<dbReference type="Gene3D" id="3.30.70.120">
    <property type="match status" value="1"/>
</dbReference>
<evidence type="ECO:0000313" key="2">
    <source>
        <dbReference type="EMBL" id="CAE6488359.1"/>
    </source>
</evidence>
<dbReference type="GO" id="GO:0005507">
    <property type="term" value="F:copper ion binding"/>
    <property type="evidence" value="ECO:0007669"/>
    <property type="project" value="TreeGrafter"/>
</dbReference>
<proteinExistence type="inferred from homology"/>
<name>A0A812EZD8_9ARCH</name>
<dbReference type="AlphaFoldDB" id="A0A812EZD8"/>
<sequence>MMKPAVIISTYPDKKSVTRVANKMVKERIAACVNVTKISSIYSWQGKIENANEFLAIFKTSQKNKARLKKEIKNTHPYKVPEIAEINVIDINKPYLAWLGNSTL</sequence>